<evidence type="ECO:0000256" key="2">
    <source>
        <dbReference type="SAM" id="Phobius"/>
    </source>
</evidence>
<sequence length="395" mass="44032">MTLDLEIKTARGFTMKYAEGKEFDAADGAVCVPKSTPLIKPKAWTITVGEHSGKHLLVFSLLRQNAAYTYKDNNLAEPPNGPHCELFVRFDTNDYSLLFVDNSPTTTQPTTTTVTTTAAETSETPGTTTSSATTPHTTANNFTSIRTTSQAATKCPEQREECGGGLYISIGIAAAGVFVGIVIAVLVWFWMKGKAGKDAKKGGKQDAERAEEDRLLALYKAEEKTKGKKAVGTFAAWKKNKKESETKTAVEPSSIDDLIAAIWKRVEKKKAMDKLQYLVDQFEKQKDKELFEREYKPELKKKGLAAVGSFEEWKKKKNIAATFTLNDGTRTAIEYEQPKVIEKIVEKAEKWTIEEGPTIEERERMEESRNAVDGVEVPKTEEEEEEPNNNPREEI</sequence>
<dbReference type="WBParaSite" id="Minc3s00978g19503">
    <property type="protein sequence ID" value="Minc3s00978g19503"/>
    <property type="gene ID" value="Minc3s00978g19503"/>
</dbReference>
<keyword evidence="2" id="KW-0472">Membrane</keyword>
<feature type="transmembrane region" description="Helical" evidence="2">
    <location>
        <begin position="166"/>
        <end position="191"/>
    </location>
</feature>
<accession>A0A914LWP8</accession>
<evidence type="ECO:0000313" key="4">
    <source>
        <dbReference type="WBParaSite" id="Minc3s00978g19503"/>
    </source>
</evidence>
<keyword evidence="2" id="KW-0812">Transmembrane</keyword>
<proteinExistence type="predicted"/>
<dbReference type="Proteomes" id="UP000887563">
    <property type="component" value="Unplaced"/>
</dbReference>
<evidence type="ECO:0000313" key="3">
    <source>
        <dbReference type="Proteomes" id="UP000887563"/>
    </source>
</evidence>
<reference evidence="4" key="1">
    <citation type="submission" date="2022-11" db="UniProtKB">
        <authorList>
            <consortium name="WormBaseParasite"/>
        </authorList>
    </citation>
    <scope>IDENTIFICATION</scope>
</reference>
<organism evidence="3 4">
    <name type="scientific">Meloidogyne incognita</name>
    <name type="common">Southern root-knot nematode worm</name>
    <name type="synonym">Oxyuris incognita</name>
    <dbReference type="NCBI Taxonomy" id="6306"/>
    <lineage>
        <taxon>Eukaryota</taxon>
        <taxon>Metazoa</taxon>
        <taxon>Ecdysozoa</taxon>
        <taxon>Nematoda</taxon>
        <taxon>Chromadorea</taxon>
        <taxon>Rhabditida</taxon>
        <taxon>Tylenchina</taxon>
        <taxon>Tylenchomorpha</taxon>
        <taxon>Tylenchoidea</taxon>
        <taxon>Meloidogynidae</taxon>
        <taxon>Meloidogyninae</taxon>
        <taxon>Meloidogyne</taxon>
        <taxon>Meloidogyne incognita group</taxon>
    </lineage>
</organism>
<name>A0A914LWP8_MELIC</name>
<feature type="region of interest" description="Disordered" evidence="1">
    <location>
        <begin position="106"/>
        <end position="140"/>
    </location>
</feature>
<feature type="compositionally biased region" description="Low complexity" evidence="1">
    <location>
        <begin position="106"/>
        <end position="139"/>
    </location>
</feature>
<dbReference type="AlphaFoldDB" id="A0A914LWP8"/>
<protein>
    <submittedName>
        <fullName evidence="4">Uncharacterized protein</fullName>
    </submittedName>
</protein>
<keyword evidence="3" id="KW-1185">Reference proteome</keyword>
<feature type="region of interest" description="Disordered" evidence="1">
    <location>
        <begin position="355"/>
        <end position="395"/>
    </location>
</feature>
<feature type="compositionally biased region" description="Basic and acidic residues" evidence="1">
    <location>
        <begin position="355"/>
        <end position="380"/>
    </location>
</feature>
<keyword evidence="2" id="KW-1133">Transmembrane helix</keyword>
<evidence type="ECO:0000256" key="1">
    <source>
        <dbReference type="SAM" id="MobiDB-lite"/>
    </source>
</evidence>